<keyword evidence="1" id="KW-0175">Coiled coil</keyword>
<accession>A0A8C4Q7S9</accession>
<sequence>MAATSGARERLQVIQKRKSGRVMKDLNARFNTVNNVLAKGKATNNLDDQVAEKPFVQGCSRTQSPGKAEESQETHLNPPLDVNHQTILLNQEQTTQLQDNAQNGETNGAQEAYGGLWNMIGERMKMKDKLQSNRAQWIRELEEQVQLKRQQRQKEMSTQQNVEGWDTWWRTDRVPSQKKQILFHDEDVSENRDTVQHPQVLLENKASLELPEAGSGCNHAASVDNRAVERQRWLEELNRQRDEAQLRRAQERQRRYADSDHSQFEKHFDSFRPKPLPLLGQSQSGQHTDCSQSTEPVQSRFIATVSDTTQAVEKPISYQLKSR</sequence>
<dbReference type="Ensembl" id="ENSEBUT00000011584.1">
    <property type="protein sequence ID" value="ENSEBUP00000011024.1"/>
    <property type="gene ID" value="ENSEBUG00000007078.1"/>
</dbReference>
<dbReference type="InterPro" id="IPR039183">
    <property type="entry name" value="CCD66"/>
</dbReference>
<evidence type="ECO:0000256" key="2">
    <source>
        <dbReference type="SAM" id="MobiDB-lite"/>
    </source>
</evidence>
<dbReference type="GO" id="GO:0060271">
    <property type="term" value="P:cilium assembly"/>
    <property type="evidence" value="ECO:0007669"/>
    <property type="project" value="TreeGrafter"/>
</dbReference>
<evidence type="ECO:0000313" key="3">
    <source>
        <dbReference type="Ensembl" id="ENSEBUP00000011024.1"/>
    </source>
</evidence>
<reference evidence="3" key="1">
    <citation type="submission" date="2025-08" db="UniProtKB">
        <authorList>
            <consortium name="Ensembl"/>
        </authorList>
    </citation>
    <scope>IDENTIFICATION</scope>
</reference>
<proteinExistence type="predicted"/>
<protein>
    <submittedName>
        <fullName evidence="3">Uncharacterized protein</fullName>
    </submittedName>
</protein>
<feature type="compositionally biased region" description="Polar residues" evidence="2">
    <location>
        <begin position="280"/>
        <end position="296"/>
    </location>
</feature>
<feature type="region of interest" description="Disordered" evidence="2">
    <location>
        <begin position="277"/>
        <end position="296"/>
    </location>
</feature>
<dbReference type="PANTHER" id="PTHR22736:SF2">
    <property type="entry name" value="COILED-COIL DOMAIN-CONTAINING PROTEIN 66"/>
    <property type="match status" value="1"/>
</dbReference>
<organism evidence="3 4">
    <name type="scientific">Eptatretus burgeri</name>
    <name type="common">Inshore hagfish</name>
    <dbReference type="NCBI Taxonomy" id="7764"/>
    <lineage>
        <taxon>Eukaryota</taxon>
        <taxon>Metazoa</taxon>
        <taxon>Chordata</taxon>
        <taxon>Craniata</taxon>
        <taxon>Vertebrata</taxon>
        <taxon>Cyclostomata</taxon>
        <taxon>Myxini</taxon>
        <taxon>Myxiniformes</taxon>
        <taxon>Myxinidae</taxon>
        <taxon>Eptatretinae</taxon>
        <taxon>Eptatretus</taxon>
    </lineage>
</organism>
<evidence type="ECO:0000256" key="1">
    <source>
        <dbReference type="SAM" id="Coils"/>
    </source>
</evidence>
<dbReference type="GO" id="GO:0005929">
    <property type="term" value="C:cilium"/>
    <property type="evidence" value="ECO:0007669"/>
    <property type="project" value="TreeGrafter"/>
</dbReference>
<dbReference type="AlphaFoldDB" id="A0A8C4Q7S9"/>
<dbReference type="GO" id="GO:0005874">
    <property type="term" value="C:microtubule"/>
    <property type="evidence" value="ECO:0007669"/>
    <property type="project" value="TreeGrafter"/>
</dbReference>
<keyword evidence="4" id="KW-1185">Reference proteome</keyword>
<reference evidence="3" key="2">
    <citation type="submission" date="2025-09" db="UniProtKB">
        <authorList>
            <consortium name="Ensembl"/>
        </authorList>
    </citation>
    <scope>IDENTIFICATION</scope>
</reference>
<feature type="coiled-coil region" evidence="1">
    <location>
        <begin position="127"/>
        <end position="158"/>
    </location>
</feature>
<dbReference type="GO" id="GO:0008017">
    <property type="term" value="F:microtubule binding"/>
    <property type="evidence" value="ECO:0007669"/>
    <property type="project" value="TreeGrafter"/>
</dbReference>
<evidence type="ECO:0000313" key="4">
    <source>
        <dbReference type="Proteomes" id="UP000694388"/>
    </source>
</evidence>
<dbReference type="Proteomes" id="UP000694388">
    <property type="component" value="Unplaced"/>
</dbReference>
<dbReference type="PANTHER" id="PTHR22736">
    <property type="entry name" value="COILED-COIL DOMAIN-CONTAINING PROTEIN 66"/>
    <property type="match status" value="1"/>
</dbReference>
<name>A0A8C4Q7S9_EPTBU</name>